<proteinExistence type="predicted"/>
<evidence type="ECO:0000313" key="1">
    <source>
        <dbReference type="Ensembl" id="ENSCMIP00000035918.1"/>
    </source>
</evidence>
<sequence>MYGPLNCVWSKETCPRFRPLPGIELGSLTCKASALTTELQDSTNLIENASFSPNTYCSGHGVSRKYKFTAVIVVDQAINFNQTIIHNSSLHRLQIIQNSAACVLSHTRLCDPTTPILA</sequence>
<reference evidence="2" key="1">
    <citation type="journal article" date="2006" name="Science">
        <title>Ancient noncoding elements conserved in the human genome.</title>
        <authorList>
            <person name="Venkatesh B."/>
            <person name="Kirkness E.F."/>
            <person name="Loh Y.H."/>
            <person name="Halpern A.L."/>
            <person name="Lee A.P."/>
            <person name="Johnson J."/>
            <person name="Dandona N."/>
            <person name="Viswanathan L.D."/>
            <person name="Tay A."/>
            <person name="Venter J.C."/>
            <person name="Strausberg R.L."/>
            <person name="Brenner S."/>
        </authorList>
    </citation>
    <scope>NUCLEOTIDE SEQUENCE [LARGE SCALE GENOMIC DNA]</scope>
</reference>
<dbReference type="InParanoid" id="A0A4W3JCX8"/>
<protein>
    <submittedName>
        <fullName evidence="1">Uncharacterized protein</fullName>
    </submittedName>
</protein>
<reference evidence="1" key="5">
    <citation type="submission" date="2025-09" db="UniProtKB">
        <authorList>
            <consortium name="Ensembl"/>
        </authorList>
    </citation>
    <scope>IDENTIFICATION</scope>
</reference>
<reference evidence="2" key="2">
    <citation type="journal article" date="2007" name="PLoS Biol.">
        <title>Survey sequencing and comparative analysis of the elephant shark (Callorhinchus milii) genome.</title>
        <authorList>
            <person name="Venkatesh B."/>
            <person name="Kirkness E.F."/>
            <person name="Loh Y.H."/>
            <person name="Halpern A.L."/>
            <person name="Lee A.P."/>
            <person name="Johnson J."/>
            <person name="Dandona N."/>
            <person name="Viswanathan L.D."/>
            <person name="Tay A."/>
            <person name="Venter J.C."/>
            <person name="Strausberg R.L."/>
            <person name="Brenner S."/>
        </authorList>
    </citation>
    <scope>NUCLEOTIDE SEQUENCE [LARGE SCALE GENOMIC DNA]</scope>
</reference>
<keyword evidence="2" id="KW-1185">Reference proteome</keyword>
<accession>A0A4W3JCX8</accession>
<evidence type="ECO:0000313" key="2">
    <source>
        <dbReference type="Proteomes" id="UP000314986"/>
    </source>
</evidence>
<name>A0A4W3JCX8_CALMI</name>
<organism evidence="1 2">
    <name type="scientific">Callorhinchus milii</name>
    <name type="common">Ghost shark</name>
    <dbReference type="NCBI Taxonomy" id="7868"/>
    <lineage>
        <taxon>Eukaryota</taxon>
        <taxon>Metazoa</taxon>
        <taxon>Chordata</taxon>
        <taxon>Craniata</taxon>
        <taxon>Vertebrata</taxon>
        <taxon>Chondrichthyes</taxon>
        <taxon>Holocephali</taxon>
        <taxon>Chimaeriformes</taxon>
        <taxon>Callorhinchidae</taxon>
        <taxon>Callorhinchus</taxon>
    </lineage>
</organism>
<dbReference type="Ensembl" id="ENSCMIT00000036447.1">
    <property type="protein sequence ID" value="ENSCMIP00000035918.1"/>
    <property type="gene ID" value="ENSCMIG00000015188.1"/>
</dbReference>
<reference evidence="2" key="3">
    <citation type="journal article" date="2014" name="Nature">
        <title>Elephant shark genome provides unique insights into gnathostome evolution.</title>
        <authorList>
            <consortium name="International Elephant Shark Genome Sequencing Consortium"/>
            <person name="Venkatesh B."/>
            <person name="Lee A.P."/>
            <person name="Ravi V."/>
            <person name="Maurya A.K."/>
            <person name="Lian M.M."/>
            <person name="Swann J.B."/>
            <person name="Ohta Y."/>
            <person name="Flajnik M.F."/>
            <person name="Sutoh Y."/>
            <person name="Kasahara M."/>
            <person name="Hoon S."/>
            <person name="Gangu V."/>
            <person name="Roy S.W."/>
            <person name="Irimia M."/>
            <person name="Korzh V."/>
            <person name="Kondrychyn I."/>
            <person name="Lim Z.W."/>
            <person name="Tay B.H."/>
            <person name="Tohari S."/>
            <person name="Kong K.W."/>
            <person name="Ho S."/>
            <person name="Lorente-Galdos B."/>
            <person name="Quilez J."/>
            <person name="Marques-Bonet T."/>
            <person name="Raney B.J."/>
            <person name="Ingham P.W."/>
            <person name="Tay A."/>
            <person name="Hillier L.W."/>
            <person name="Minx P."/>
            <person name="Boehm T."/>
            <person name="Wilson R.K."/>
            <person name="Brenner S."/>
            <person name="Warren W.C."/>
        </authorList>
    </citation>
    <scope>NUCLEOTIDE SEQUENCE [LARGE SCALE GENOMIC DNA]</scope>
</reference>
<dbReference type="Proteomes" id="UP000314986">
    <property type="component" value="Unassembled WGS sequence"/>
</dbReference>
<reference evidence="1" key="4">
    <citation type="submission" date="2025-08" db="UniProtKB">
        <authorList>
            <consortium name="Ensembl"/>
        </authorList>
    </citation>
    <scope>IDENTIFICATION</scope>
</reference>
<dbReference type="AlphaFoldDB" id="A0A4W3JCX8"/>